<dbReference type="EMBL" id="BPQJ01000045">
    <property type="protein sequence ID" value="GJD65693.1"/>
    <property type="molecule type" value="Genomic_DNA"/>
</dbReference>
<dbReference type="Proteomes" id="UP001055286">
    <property type="component" value="Unassembled WGS sequence"/>
</dbReference>
<comment type="caution">
    <text evidence="2">The sequence shown here is derived from an EMBL/GenBank/DDBJ whole genome shotgun (WGS) entry which is preliminary data.</text>
</comment>
<gene>
    <name evidence="2" type="ORF">MPEAHAMD_5888</name>
</gene>
<dbReference type="InterPro" id="IPR002881">
    <property type="entry name" value="DUF58"/>
</dbReference>
<reference evidence="2" key="2">
    <citation type="submission" date="2021-08" db="EMBL/GenBank/DDBJ databases">
        <authorList>
            <person name="Tani A."/>
            <person name="Ola A."/>
            <person name="Ogura Y."/>
            <person name="Katsura K."/>
            <person name="Hayashi T."/>
        </authorList>
    </citation>
    <scope>NUCLEOTIDE SEQUENCE</scope>
    <source>
        <strain evidence="2">JCM 32048</strain>
    </source>
</reference>
<evidence type="ECO:0000313" key="3">
    <source>
        <dbReference type="Proteomes" id="UP001055286"/>
    </source>
</evidence>
<dbReference type="AlphaFoldDB" id="A0AA37M753"/>
<evidence type="ECO:0000313" key="2">
    <source>
        <dbReference type="EMBL" id="GJD65693.1"/>
    </source>
</evidence>
<proteinExistence type="predicted"/>
<organism evidence="2 3">
    <name type="scientific">Methylobacterium frigidaeris</name>
    <dbReference type="NCBI Taxonomy" id="2038277"/>
    <lineage>
        <taxon>Bacteria</taxon>
        <taxon>Pseudomonadati</taxon>
        <taxon>Pseudomonadota</taxon>
        <taxon>Alphaproteobacteria</taxon>
        <taxon>Hyphomicrobiales</taxon>
        <taxon>Methylobacteriaceae</taxon>
        <taxon>Methylobacterium</taxon>
    </lineage>
</organism>
<sequence>MPFKVLPLQVTPLEVPQAAGIPAGRAQATVALADLVRLRHKATGFSFLPRQPVHSLLYGRHASRLRGRGLSFEELRGYAEGDDTRAIDWRATARLGKPIVRVYSEERDRPVILVVDQRPAMFFGSRRATKSVVAAEVAALAAWRVTSLGDRVGAVVLSPAGIAEIRPEPRERAVRRILDATCRANRLLPAPGGAVEARGHLNEALRRAARMAPHDALVCLISDGTGTDDETADLVTALTAHNDVVAVFVYDPLEQTLPALGRVVVADGERRVEVDTGSRDLRDRFGQAFAERRSRLHSFSRERAIPVLPVSTDRDTAEQVREILGRRRDGGRTGAALAGRPGR</sequence>
<reference evidence="2" key="1">
    <citation type="journal article" date="2016" name="Front. Microbiol.">
        <title>Genome Sequence of the Piezophilic, Mesophilic Sulfate-Reducing Bacterium Desulfovibrio indicus J2T.</title>
        <authorList>
            <person name="Cao J."/>
            <person name="Maignien L."/>
            <person name="Shao Z."/>
            <person name="Alain K."/>
            <person name="Jebbar M."/>
        </authorList>
    </citation>
    <scope>NUCLEOTIDE SEQUENCE</scope>
    <source>
        <strain evidence="2">JCM 32048</strain>
    </source>
</reference>
<name>A0AA37M753_9HYPH</name>
<dbReference type="InterPro" id="IPR036465">
    <property type="entry name" value="vWFA_dom_sf"/>
</dbReference>
<dbReference type="PANTHER" id="PTHR33608">
    <property type="entry name" value="BLL2464 PROTEIN"/>
    <property type="match status" value="1"/>
</dbReference>
<feature type="domain" description="DUF58" evidence="1">
    <location>
        <begin position="74"/>
        <end position="294"/>
    </location>
</feature>
<keyword evidence="3" id="KW-1185">Reference proteome</keyword>
<dbReference type="Pfam" id="PF01882">
    <property type="entry name" value="DUF58"/>
    <property type="match status" value="1"/>
</dbReference>
<dbReference type="PANTHER" id="PTHR33608:SF12">
    <property type="entry name" value="DUF58 DOMAIN-CONTAINING PROTEIN"/>
    <property type="match status" value="1"/>
</dbReference>
<evidence type="ECO:0000259" key="1">
    <source>
        <dbReference type="Pfam" id="PF01882"/>
    </source>
</evidence>
<protein>
    <recommendedName>
        <fullName evidence="1">DUF58 domain-containing protein</fullName>
    </recommendedName>
</protein>
<accession>A0AA37M753</accession>
<dbReference type="SUPFAM" id="SSF53300">
    <property type="entry name" value="vWA-like"/>
    <property type="match status" value="1"/>
</dbReference>
<dbReference type="RefSeq" id="WP_238193070.1">
    <property type="nucleotide sequence ID" value="NZ_BPQJ01000045.1"/>
</dbReference>